<name>A0A2T4DPZ4_9BACT</name>
<proteinExistence type="predicted"/>
<reference evidence="1 2" key="1">
    <citation type="submission" date="2018-03" db="EMBL/GenBank/DDBJ databases">
        <title>Cross-interface Injection: A General Nanoliter Liquid Handling Method Applied to Single Cells Genome Amplification Automated Nanoliter Liquid Handling Applied to Single Cell Multiple Displacement Amplification.</title>
        <authorList>
            <person name="Yun J."/>
            <person name="Xu P."/>
            <person name="Xu J."/>
            <person name="Dai X."/>
            <person name="Wang Y."/>
            <person name="Zheng X."/>
            <person name="Cao C."/>
            <person name="Yi Q."/>
            <person name="Zhu Y."/>
            <person name="Wang L."/>
            <person name="Dong Z."/>
            <person name="Huang Y."/>
            <person name="Huang L."/>
            <person name="Du W."/>
        </authorList>
    </citation>
    <scope>NUCLEOTIDE SEQUENCE [LARGE SCALE GENOMIC DNA]</scope>
    <source>
        <strain evidence="1 2">Z-D1-2</strain>
    </source>
</reference>
<evidence type="ECO:0000313" key="2">
    <source>
        <dbReference type="Proteomes" id="UP000240608"/>
    </source>
</evidence>
<organism evidence="1 2">
    <name type="scientific">Marivirga lumbricoides</name>
    <dbReference type="NCBI Taxonomy" id="1046115"/>
    <lineage>
        <taxon>Bacteria</taxon>
        <taxon>Pseudomonadati</taxon>
        <taxon>Bacteroidota</taxon>
        <taxon>Cytophagia</taxon>
        <taxon>Cytophagales</taxon>
        <taxon>Marivirgaceae</taxon>
        <taxon>Marivirga</taxon>
    </lineage>
</organism>
<evidence type="ECO:0000313" key="1">
    <source>
        <dbReference type="EMBL" id="PTB95875.1"/>
    </source>
</evidence>
<gene>
    <name evidence="1" type="ORF">C9994_09835</name>
</gene>
<dbReference type="EMBL" id="PYVU01000080">
    <property type="protein sequence ID" value="PTB95875.1"/>
    <property type="molecule type" value="Genomic_DNA"/>
</dbReference>
<sequence>MKRIFIAICVVPMLYFTGCKDDDEGLDTGQQSCLITELNDDGDIIVFNNNSDGKTTSLEFSYYETDCNYNPSTEEFVCDSSLVQNEIKLVYTGQLITGAQFFEDGVATSIDLVLTYDDESKLSKLTYTDSYDEDIYVYEYRLEYNSADQVVKVEEYDTDNGSETLQLYGYEVYEYVQNRLNKVEYFYENSNNSMRKGKKRFNNRNKGVTQRIAPELSSTVSVTVDDKFNPFYKNVAFLLYNESFQFFVSENNFLTYEETEAGDSESSYSAVYEYEYNSKNFPTAFNVVFSENGVKSEEFTASISYECK</sequence>
<evidence type="ECO:0008006" key="3">
    <source>
        <dbReference type="Google" id="ProtNLM"/>
    </source>
</evidence>
<accession>A0A2T4DPZ4</accession>
<comment type="caution">
    <text evidence="1">The sequence shown here is derived from an EMBL/GenBank/DDBJ whole genome shotgun (WGS) entry which is preliminary data.</text>
</comment>
<dbReference type="AlphaFoldDB" id="A0A2T4DPZ4"/>
<dbReference type="RefSeq" id="WP_188462954.1">
    <property type="nucleotide sequence ID" value="NZ_BAABHU010000006.1"/>
</dbReference>
<dbReference type="Proteomes" id="UP000240608">
    <property type="component" value="Unassembled WGS sequence"/>
</dbReference>
<protein>
    <recommendedName>
        <fullName evidence="3">DUF4595 domain-containing protein</fullName>
    </recommendedName>
</protein>